<evidence type="ECO:0000256" key="1">
    <source>
        <dbReference type="ARBA" id="ARBA00009003"/>
    </source>
</evidence>
<dbReference type="HOGENOM" id="CLU_022381_3_1_1"/>
<dbReference type="GO" id="GO:0000136">
    <property type="term" value="C:mannan polymerase complex"/>
    <property type="evidence" value="ECO:0007669"/>
    <property type="project" value="TreeGrafter"/>
</dbReference>
<reference evidence="4" key="1">
    <citation type="submission" date="2005-09" db="EMBL/GenBank/DDBJ databases">
        <title>Annotation of the Aspergillus terreus NIH2624 genome.</title>
        <authorList>
            <person name="Birren B.W."/>
            <person name="Lander E.S."/>
            <person name="Galagan J.E."/>
            <person name="Nusbaum C."/>
            <person name="Devon K."/>
            <person name="Henn M."/>
            <person name="Ma L.-J."/>
            <person name="Jaffe D.B."/>
            <person name="Butler J."/>
            <person name="Alvarez P."/>
            <person name="Gnerre S."/>
            <person name="Grabherr M."/>
            <person name="Kleber M."/>
            <person name="Mauceli E.W."/>
            <person name="Brockman W."/>
            <person name="Rounsley S."/>
            <person name="Young S.K."/>
            <person name="LaButti K."/>
            <person name="Pushparaj V."/>
            <person name="DeCaprio D."/>
            <person name="Crawford M."/>
            <person name="Koehrsen M."/>
            <person name="Engels R."/>
            <person name="Montgomery P."/>
            <person name="Pearson M."/>
            <person name="Howarth C."/>
            <person name="Larson L."/>
            <person name="Luoma S."/>
            <person name="White J."/>
            <person name="Alvarado L."/>
            <person name="Kodira C.D."/>
            <person name="Zeng Q."/>
            <person name="Oleary S."/>
            <person name="Yandava C."/>
            <person name="Denning D.W."/>
            <person name="Nierman W.C."/>
            <person name="Milne T."/>
            <person name="Madden K."/>
        </authorList>
    </citation>
    <scope>NUCLEOTIDE SEQUENCE [LARGE SCALE GENOMIC DNA]</scope>
    <source>
        <strain evidence="4">NIH 2624 / FGSC A1156</strain>
    </source>
</reference>
<organism evidence="3 4">
    <name type="scientific">Aspergillus terreus (strain NIH 2624 / FGSC A1156)</name>
    <dbReference type="NCBI Taxonomy" id="341663"/>
    <lineage>
        <taxon>Eukaryota</taxon>
        <taxon>Fungi</taxon>
        <taxon>Dikarya</taxon>
        <taxon>Ascomycota</taxon>
        <taxon>Pezizomycotina</taxon>
        <taxon>Eurotiomycetes</taxon>
        <taxon>Eurotiomycetidae</taxon>
        <taxon>Eurotiales</taxon>
        <taxon>Aspergillaceae</taxon>
        <taxon>Aspergillus</taxon>
        <taxon>Aspergillus subgen. Circumdati</taxon>
    </lineage>
</organism>
<dbReference type="GO" id="GO:0006487">
    <property type="term" value="P:protein N-linked glycosylation"/>
    <property type="evidence" value="ECO:0007669"/>
    <property type="project" value="TreeGrafter"/>
</dbReference>
<evidence type="ECO:0000313" key="3">
    <source>
        <dbReference type="EMBL" id="EAU29238.1"/>
    </source>
</evidence>
<evidence type="ECO:0008006" key="5">
    <source>
        <dbReference type="Google" id="ProtNLM"/>
    </source>
</evidence>
<feature type="transmembrane region" description="Helical" evidence="2">
    <location>
        <begin position="19"/>
        <end position="35"/>
    </location>
</feature>
<dbReference type="VEuPathDB" id="FungiDB:ATEG_10241"/>
<dbReference type="EMBL" id="CH476610">
    <property type="protein sequence ID" value="EAU29238.1"/>
    <property type="molecule type" value="Genomic_DNA"/>
</dbReference>
<keyword evidence="2" id="KW-0472">Membrane</keyword>
<gene>
    <name evidence="3" type="ORF">ATEG_10241</name>
</gene>
<dbReference type="RefSeq" id="XP_001218589.1">
    <property type="nucleotide sequence ID" value="XM_001218588.1"/>
</dbReference>
<dbReference type="InterPro" id="IPR029044">
    <property type="entry name" value="Nucleotide-diphossugar_trans"/>
</dbReference>
<dbReference type="GO" id="GO:0000009">
    <property type="term" value="F:alpha-1,6-mannosyltransferase activity"/>
    <property type="evidence" value="ECO:0007669"/>
    <property type="project" value="InterPro"/>
</dbReference>
<dbReference type="PANTHER" id="PTHR31834:SF9">
    <property type="entry name" value="INITIATION-SPECIFIC ALPHA-1,6-MANNOSYLTRANSFERASE"/>
    <property type="match status" value="1"/>
</dbReference>
<evidence type="ECO:0000256" key="2">
    <source>
        <dbReference type="SAM" id="Phobius"/>
    </source>
</evidence>
<comment type="similarity">
    <text evidence="1">Belongs to the glycosyltransferase 32 family.</text>
</comment>
<evidence type="ECO:0000313" key="4">
    <source>
        <dbReference type="Proteomes" id="UP000007963"/>
    </source>
</evidence>
<dbReference type="SUPFAM" id="SSF53448">
    <property type="entry name" value="Nucleotide-diphospho-sugar transferases"/>
    <property type="match status" value="1"/>
</dbReference>
<keyword evidence="2" id="KW-1133">Transmembrane helix</keyword>
<proteinExistence type="inferred from homology"/>
<accession>Q0C7U3</accession>
<protein>
    <recommendedName>
        <fullName evidence="5">Initiation-specific alpha-1,6-mannosyltransferase</fullName>
    </recommendedName>
</protein>
<dbReference type="Proteomes" id="UP000007963">
    <property type="component" value="Unassembled WGS sequence"/>
</dbReference>
<keyword evidence="2" id="KW-0812">Transmembrane</keyword>
<dbReference type="PANTHER" id="PTHR31834">
    <property type="entry name" value="INITIATION-SPECIFIC ALPHA-1,6-MANNOSYLTRANSFERASE"/>
    <property type="match status" value="1"/>
</dbReference>
<dbReference type="GeneID" id="4354646"/>
<dbReference type="InterPro" id="IPR007577">
    <property type="entry name" value="GlycoTrfase_DXD_sugar-bd_CS"/>
</dbReference>
<dbReference type="Gene3D" id="3.90.550.20">
    <property type="match status" value="1"/>
</dbReference>
<dbReference type="Pfam" id="PF04488">
    <property type="entry name" value="Gly_transf_sug"/>
    <property type="match status" value="1"/>
</dbReference>
<dbReference type="STRING" id="341663.Q0C7U3"/>
<dbReference type="eggNOG" id="ENOG502SPPM">
    <property type="taxonomic scope" value="Eukaryota"/>
</dbReference>
<dbReference type="InterPro" id="IPR039367">
    <property type="entry name" value="Och1-like"/>
</dbReference>
<dbReference type="OrthoDB" id="409543at2759"/>
<sequence>MYPTGIRCRAFRYPVRRRVCTFVLILSLYCLLHYLPDLPATQGNTWADQRPPKHHVDEKPHFLYRSPLRQNPDLEYEKQLSNALQKFEQEVLARNGGSERAEDRIWQIAQDEDYRGNPQNPPCASIEPQKLVSDAKALEFVTTELSAIPEIASVYRSYPYNVLRADLLRYLLLWYYGGFYADTDVIPAKPIKECPALQPVFTSISNHSGVPTVSPAVSLVVGVEIDEPYATRQFMRDWRWTRRYGFLQYTMYAPRRFSPLLREIIVRAISHTHQYESQRWGLFRRLRYTQKAILMVTGPDVVTDTILDTVSTSLPSTHPLVQESVRADAEIGDLVSPETGATQQRVTWAPFHRLQHTLCIAEDEAIPTAPMGGLCVLPISVWGNGQRHSQAEGFRSPHACINHRFKGSWKKGWRRYISG</sequence>
<dbReference type="AlphaFoldDB" id="Q0C7U3"/>
<name>Q0C7U3_ASPTN</name>